<evidence type="ECO:0000313" key="3">
    <source>
        <dbReference type="EMBL" id="AFR34959.1"/>
    </source>
</evidence>
<name>J9QZT4_RIEAN</name>
<dbReference type="RefSeq" id="WP_014937421.1">
    <property type="nucleotide sequence ID" value="NC_018609.1"/>
</dbReference>
<feature type="chain" id="PRO_5003827049" description="Peptidase S74 domain-containing protein" evidence="2">
    <location>
        <begin position="23"/>
        <end position="546"/>
    </location>
</feature>
<dbReference type="STRING" id="34085.AB406_1610"/>
<dbReference type="PATRIC" id="fig|1228997.3.peg.351"/>
<reference evidence="3 4" key="1">
    <citation type="submission" date="2012-09" db="EMBL/GenBank/DDBJ databases">
        <title>Riemerella anatipestifer vaccine strains.</title>
        <authorList>
            <person name="Chun C.A."/>
            <person name="Shu W.M."/>
            <person name="Kang Z.D."/>
            <person name="Jia W.X."/>
        </authorList>
    </citation>
    <scope>NUCLEOTIDE SEQUENCE [LARGE SCALE GENOMIC DNA]</scope>
    <source>
        <strain evidence="3 4">RA-CH-1</strain>
    </source>
</reference>
<dbReference type="EMBL" id="CP003787">
    <property type="protein sequence ID" value="AFR34959.1"/>
    <property type="molecule type" value="Genomic_DNA"/>
</dbReference>
<evidence type="ECO:0000256" key="1">
    <source>
        <dbReference type="SAM" id="Coils"/>
    </source>
</evidence>
<organism evidence="3 4">
    <name type="scientific">Riemerella anatipestifer RA-CH-1</name>
    <dbReference type="NCBI Taxonomy" id="1228997"/>
    <lineage>
        <taxon>Bacteria</taxon>
        <taxon>Pseudomonadati</taxon>
        <taxon>Bacteroidota</taxon>
        <taxon>Flavobacteriia</taxon>
        <taxon>Flavobacteriales</taxon>
        <taxon>Weeksellaceae</taxon>
        <taxon>Riemerella</taxon>
    </lineage>
</organism>
<proteinExistence type="predicted"/>
<keyword evidence="2" id="KW-0732">Signal</keyword>
<evidence type="ECO:0000313" key="4">
    <source>
        <dbReference type="Proteomes" id="UP000006276"/>
    </source>
</evidence>
<keyword evidence="4" id="KW-1185">Reference proteome</keyword>
<dbReference type="HOGENOM" id="CLU_030782_0_0_10"/>
<keyword evidence="1" id="KW-0175">Coiled coil</keyword>
<evidence type="ECO:0008006" key="5">
    <source>
        <dbReference type="Google" id="ProtNLM"/>
    </source>
</evidence>
<feature type="coiled-coil region" evidence="1">
    <location>
        <begin position="516"/>
        <end position="546"/>
    </location>
</feature>
<dbReference type="AlphaFoldDB" id="J9QZT4"/>
<protein>
    <recommendedName>
        <fullName evidence="5">Peptidase S74 domain-containing protein</fullName>
    </recommendedName>
</protein>
<gene>
    <name evidence="3" type="ORF">B739_0355</name>
</gene>
<evidence type="ECO:0000256" key="2">
    <source>
        <dbReference type="SAM" id="SignalP"/>
    </source>
</evidence>
<accession>J9QZT4</accession>
<feature type="signal peptide" evidence="2">
    <location>
        <begin position="1"/>
        <end position="22"/>
    </location>
</feature>
<dbReference type="KEGG" id="rag:B739_0355"/>
<sequence>MKTTATKLSVLAFLGLGLVAYGQDYSGKVGINYNKPNATLEIKGKSDNTDKTLEGLIIPNVSKNKAYLMTTNTEMPLKESTLIYVDNISDYTTSPVDTKVADITEKGYYFWNGTKWVQSAGSTFGNAGLEGKYNSSNQRIELVRSGVTPFTNKVYFDQKGGLKNQGVDTYEVYDGSMGTWVLQDSNDTYPLGASNFNRYSSNIEGRILSNGKKFLSLSGEMLIVDEPSFTPGLLASAQEVSLITKKDNATDYEFLIGSISSASHQGDGDAKYIVGSSAFADAYKGTSTGYLIASRASARNRIPNANQVVSFGAFTVIGANSQNVGLVNGVNSFVTYTEGANPTISNERGIVTRTTINSNSIVNINDISAFYYGGHSVQTGSTLNVTGKHYGLYLENVNKASAGNNFAIYTNAGTVRFGDKVGVGVDTPTEKLEVAGNVKATGFIGTNAAIFPDYVFQKYYTGTSSLKADYNFKTLSQVEDFVKTNGHLPGYKSAAEIKKQGYIDLMATQLTNVEKIEELYLHLLEKDKEVKELKERLEKLEKLLQK</sequence>
<dbReference type="Proteomes" id="UP000006276">
    <property type="component" value="Chromosome"/>
</dbReference>